<dbReference type="CDD" id="cd13131">
    <property type="entry name" value="MATE_NorM_like"/>
    <property type="match status" value="1"/>
</dbReference>
<keyword evidence="3" id="KW-0050">Antiport</keyword>
<evidence type="ECO:0000313" key="12">
    <source>
        <dbReference type="Proteomes" id="UP000183924"/>
    </source>
</evidence>
<feature type="transmembrane region" description="Helical" evidence="10">
    <location>
        <begin position="17"/>
        <end position="39"/>
    </location>
</feature>
<feature type="transmembrane region" description="Helical" evidence="10">
    <location>
        <begin position="93"/>
        <end position="115"/>
    </location>
</feature>
<keyword evidence="12" id="KW-1185">Reference proteome</keyword>
<feature type="transmembrane region" description="Helical" evidence="10">
    <location>
        <begin position="240"/>
        <end position="269"/>
    </location>
</feature>
<feature type="transmembrane region" description="Helical" evidence="10">
    <location>
        <begin position="425"/>
        <end position="443"/>
    </location>
</feature>
<dbReference type="Pfam" id="PF01554">
    <property type="entry name" value="MatE"/>
    <property type="match status" value="2"/>
</dbReference>
<comment type="caution">
    <text evidence="11">The sequence shown here is derived from an EMBL/GenBank/DDBJ whole genome shotgun (WGS) entry which is preliminary data.</text>
</comment>
<dbReference type="InterPro" id="IPR050222">
    <property type="entry name" value="MATE_MdtK"/>
</dbReference>
<dbReference type="InterPro" id="IPR002528">
    <property type="entry name" value="MATE_fam"/>
</dbReference>
<keyword evidence="4" id="KW-1003">Cell membrane</keyword>
<comment type="subcellular location">
    <subcellularLocation>
        <location evidence="1">Cell inner membrane</location>
        <topology evidence="1">Multi-pass membrane protein</topology>
    </subcellularLocation>
</comment>
<reference evidence="11 12" key="1">
    <citation type="submission" date="2016-03" db="EMBL/GenBank/DDBJ databases">
        <title>Comparative genomics of Rickettsiella.</title>
        <authorList>
            <person name="Chandler C."/>
            <person name="Wang Y."/>
        </authorList>
    </citation>
    <scope>NUCLEOTIDE SEQUENCE [LARGE SCALE GENOMIC DNA]</scope>
    <source>
        <strain evidence="11 12">RCFS May 2013</strain>
    </source>
</reference>
<protein>
    <recommendedName>
        <fullName evidence="9">Multidrug-efflux transporter</fullName>
    </recommendedName>
</protein>
<dbReference type="GO" id="GO:0042910">
    <property type="term" value="F:xenobiotic transmembrane transporter activity"/>
    <property type="evidence" value="ECO:0007669"/>
    <property type="project" value="InterPro"/>
</dbReference>
<evidence type="ECO:0000256" key="9">
    <source>
        <dbReference type="ARBA" id="ARBA00031636"/>
    </source>
</evidence>
<dbReference type="PANTHER" id="PTHR43298">
    <property type="entry name" value="MULTIDRUG RESISTANCE PROTEIN NORM-RELATED"/>
    <property type="match status" value="1"/>
</dbReference>
<dbReference type="EMBL" id="LUKY01000031">
    <property type="protein sequence ID" value="OIZ95476.1"/>
    <property type="molecule type" value="Genomic_DNA"/>
</dbReference>
<name>A0A1J8P6T4_9COXI</name>
<evidence type="ECO:0000256" key="5">
    <source>
        <dbReference type="ARBA" id="ARBA00022692"/>
    </source>
</evidence>
<evidence type="ECO:0000256" key="4">
    <source>
        <dbReference type="ARBA" id="ARBA00022475"/>
    </source>
</evidence>
<dbReference type="GO" id="GO:0015297">
    <property type="term" value="F:antiporter activity"/>
    <property type="evidence" value="ECO:0007669"/>
    <property type="project" value="UniProtKB-KW"/>
</dbReference>
<dbReference type="GO" id="GO:0006811">
    <property type="term" value="P:monoatomic ion transport"/>
    <property type="evidence" value="ECO:0007669"/>
    <property type="project" value="UniProtKB-KW"/>
</dbReference>
<keyword evidence="8 10" id="KW-0472">Membrane</keyword>
<feature type="transmembrane region" description="Helical" evidence="10">
    <location>
        <begin position="321"/>
        <end position="341"/>
    </location>
</feature>
<dbReference type="Proteomes" id="UP000183924">
    <property type="component" value="Unassembled WGS sequence"/>
</dbReference>
<dbReference type="STRING" id="1225476.A1D18_01880"/>
<proteinExistence type="predicted"/>
<evidence type="ECO:0000256" key="1">
    <source>
        <dbReference type="ARBA" id="ARBA00004429"/>
    </source>
</evidence>
<dbReference type="NCBIfam" id="TIGR00797">
    <property type="entry name" value="matE"/>
    <property type="match status" value="1"/>
</dbReference>
<dbReference type="AlphaFoldDB" id="A0A1J8P6T4"/>
<dbReference type="InterPro" id="IPR048279">
    <property type="entry name" value="MdtK-like"/>
</dbReference>
<feature type="transmembrane region" description="Helical" evidence="10">
    <location>
        <begin position="396"/>
        <end position="419"/>
    </location>
</feature>
<feature type="transmembrane region" description="Helical" evidence="10">
    <location>
        <begin position="199"/>
        <end position="220"/>
    </location>
</feature>
<dbReference type="GO" id="GO:0005886">
    <property type="term" value="C:plasma membrane"/>
    <property type="evidence" value="ECO:0007669"/>
    <property type="project" value="UniProtKB-SubCell"/>
</dbReference>
<evidence type="ECO:0000256" key="3">
    <source>
        <dbReference type="ARBA" id="ARBA00022449"/>
    </source>
</evidence>
<keyword evidence="2" id="KW-0813">Transport</keyword>
<feature type="transmembrane region" description="Helical" evidence="10">
    <location>
        <begin position="281"/>
        <end position="300"/>
    </location>
</feature>
<feature type="transmembrane region" description="Helical" evidence="10">
    <location>
        <begin position="135"/>
        <end position="157"/>
    </location>
</feature>
<feature type="transmembrane region" description="Helical" evidence="10">
    <location>
        <begin position="169"/>
        <end position="187"/>
    </location>
</feature>
<gene>
    <name evidence="11" type="ORF">A1D18_01880</name>
</gene>
<dbReference type="PIRSF" id="PIRSF006603">
    <property type="entry name" value="DinF"/>
    <property type="match status" value="1"/>
</dbReference>
<evidence type="ECO:0000256" key="10">
    <source>
        <dbReference type="SAM" id="Phobius"/>
    </source>
</evidence>
<evidence type="ECO:0000313" key="11">
    <source>
        <dbReference type="EMBL" id="OIZ95476.1"/>
    </source>
</evidence>
<dbReference type="PANTHER" id="PTHR43298:SF2">
    <property type="entry name" value="FMN_FAD EXPORTER YEEO-RELATED"/>
    <property type="match status" value="1"/>
</dbReference>
<organism evidence="11 12">
    <name type="scientific">Candidatus Rickettsiella isopodorum</name>
    <dbReference type="NCBI Taxonomy" id="1225476"/>
    <lineage>
        <taxon>Bacteria</taxon>
        <taxon>Pseudomonadati</taxon>
        <taxon>Pseudomonadota</taxon>
        <taxon>Gammaproteobacteria</taxon>
        <taxon>Legionellales</taxon>
        <taxon>Coxiellaceae</taxon>
        <taxon>Rickettsiella</taxon>
    </lineage>
</organism>
<evidence type="ECO:0000256" key="2">
    <source>
        <dbReference type="ARBA" id="ARBA00022448"/>
    </source>
</evidence>
<accession>A0A1J8P6T4</accession>
<keyword evidence="6 10" id="KW-1133">Transmembrane helix</keyword>
<keyword evidence="5 10" id="KW-0812">Transmembrane</keyword>
<dbReference type="RefSeq" id="WP_071662135.1">
    <property type="nucleotide sequence ID" value="NZ_LUKY01000031.1"/>
</dbReference>
<feature type="transmembrane region" description="Helical" evidence="10">
    <location>
        <begin position="59"/>
        <end position="81"/>
    </location>
</feature>
<dbReference type="OrthoDB" id="9780160at2"/>
<evidence type="ECO:0000256" key="6">
    <source>
        <dbReference type="ARBA" id="ARBA00022989"/>
    </source>
</evidence>
<sequence length="468" mass="52796">MPIVHYYSKAFFSESKILLVLSIPLIMSGIIETSVGFFSNIFLAHLGATSLAAGALVNWVFTTLMVIIWGTLSAITTLVARYYGAKKNAEISYVFYAGLLLAIVLMLPAMLLLWNLSPLFLFFGQAPETVKLAQFYLHGLTWAIIPDFIITVLLQFVAGLGRTKTNLTFSLLFVPLSIFFNYSLMFGKFGFPDLGIAGIGWGAAMTFWIITLGFSVYFCLNKSYRIYFKIPRWKKIVPRLYEIFQVGLPMGLTYFFEVGFFLAMSLLMGRISADTLSANQITLQFFWLFSIVTFALAQGITIRVGHSVGQNDKKAVNNSTYVGIFYASAFMFLVAIIYWVFPEKLIAIDFNLHDPNNAVIVRLAKEFLALAALVQLFEAPRFALFGALRGLKDTRFTLLTSILVFWIIALPLGVIALSYGFAGYGIWWATLLAEIIGIFLLVWQYRRKVKEYLFEPNHQTRYIKKTTG</sequence>
<evidence type="ECO:0000256" key="7">
    <source>
        <dbReference type="ARBA" id="ARBA00023065"/>
    </source>
</evidence>
<keyword evidence="7" id="KW-0406">Ion transport</keyword>
<evidence type="ECO:0000256" key="8">
    <source>
        <dbReference type="ARBA" id="ARBA00023136"/>
    </source>
</evidence>